<sequence length="268" mass="30840">MSDSIRNISSDDAGASEWFLELDDEIRAPLSEPRQQHNSNWDTDSGYEPSPAYFANERRFEYPPIEDVDEEGDDEEDLLDDVFIDSATGFQELPSTPRSYAIPIPARKPSTPSDDIRDQDDFSLVSRPHSCPPRDPEFELDHDDFLDSGEELDTLVEKLQARVSVSTQTDWMFDEELAGLAARSTNPNVPDVVPRRLPRSLPRRAASFNGVDFLTIGYELRRLSDRWEDARRQKRALENPNTFMDFVYNAISTNRDRRRPRIPPTFVR</sequence>
<feature type="compositionally biased region" description="Acidic residues" evidence="1">
    <location>
        <begin position="64"/>
        <end position="77"/>
    </location>
</feature>
<organism evidence="2 3">
    <name type="scientific">Galendromus occidentalis</name>
    <name type="common">western predatory mite</name>
    <dbReference type="NCBI Taxonomy" id="34638"/>
    <lineage>
        <taxon>Eukaryota</taxon>
        <taxon>Metazoa</taxon>
        <taxon>Ecdysozoa</taxon>
        <taxon>Arthropoda</taxon>
        <taxon>Chelicerata</taxon>
        <taxon>Arachnida</taxon>
        <taxon>Acari</taxon>
        <taxon>Parasitiformes</taxon>
        <taxon>Mesostigmata</taxon>
        <taxon>Gamasina</taxon>
        <taxon>Phytoseioidea</taxon>
        <taxon>Phytoseiidae</taxon>
        <taxon>Typhlodrominae</taxon>
        <taxon>Galendromus</taxon>
    </lineage>
</organism>
<feature type="region of interest" description="Disordered" evidence="1">
    <location>
        <begin position="90"/>
        <end position="116"/>
    </location>
</feature>
<dbReference type="RefSeq" id="XP_003739207.1">
    <property type="nucleotide sequence ID" value="XM_003739159.1"/>
</dbReference>
<dbReference type="AlphaFoldDB" id="A0AAJ6VW62"/>
<protein>
    <submittedName>
        <fullName evidence="3">Uncharacterized protein LOC100903250</fullName>
    </submittedName>
</protein>
<reference evidence="3" key="1">
    <citation type="submission" date="2025-08" db="UniProtKB">
        <authorList>
            <consortium name="RefSeq"/>
        </authorList>
    </citation>
    <scope>IDENTIFICATION</scope>
</reference>
<proteinExistence type="predicted"/>
<dbReference type="GeneID" id="100903250"/>
<evidence type="ECO:0000313" key="3">
    <source>
        <dbReference type="RefSeq" id="XP_003739207.1"/>
    </source>
</evidence>
<gene>
    <name evidence="3" type="primary">LOC100903250</name>
</gene>
<dbReference type="Proteomes" id="UP000694867">
    <property type="component" value="Unplaced"/>
</dbReference>
<keyword evidence="2" id="KW-1185">Reference proteome</keyword>
<dbReference type="KEGG" id="goe:100903250"/>
<name>A0AAJ6VW62_9ACAR</name>
<feature type="region of interest" description="Disordered" evidence="1">
    <location>
        <begin position="27"/>
        <end position="77"/>
    </location>
</feature>
<evidence type="ECO:0000256" key="1">
    <source>
        <dbReference type="SAM" id="MobiDB-lite"/>
    </source>
</evidence>
<evidence type="ECO:0000313" key="2">
    <source>
        <dbReference type="Proteomes" id="UP000694867"/>
    </source>
</evidence>
<accession>A0AAJ6VW62</accession>